<accession>A0ACC2K306</accession>
<evidence type="ECO:0000313" key="1">
    <source>
        <dbReference type="EMBL" id="KAJ8615470.1"/>
    </source>
</evidence>
<evidence type="ECO:0000313" key="2">
    <source>
        <dbReference type="Proteomes" id="UP001234297"/>
    </source>
</evidence>
<dbReference type="Proteomes" id="UP001234297">
    <property type="component" value="Chromosome 12"/>
</dbReference>
<name>A0ACC2K306_PERAE</name>
<organism evidence="1 2">
    <name type="scientific">Persea americana</name>
    <name type="common">Avocado</name>
    <dbReference type="NCBI Taxonomy" id="3435"/>
    <lineage>
        <taxon>Eukaryota</taxon>
        <taxon>Viridiplantae</taxon>
        <taxon>Streptophyta</taxon>
        <taxon>Embryophyta</taxon>
        <taxon>Tracheophyta</taxon>
        <taxon>Spermatophyta</taxon>
        <taxon>Magnoliopsida</taxon>
        <taxon>Magnoliidae</taxon>
        <taxon>Laurales</taxon>
        <taxon>Lauraceae</taxon>
        <taxon>Persea</taxon>
    </lineage>
</organism>
<comment type="caution">
    <text evidence="1">The sequence shown here is derived from an EMBL/GenBank/DDBJ whole genome shotgun (WGS) entry which is preliminary data.</text>
</comment>
<proteinExistence type="predicted"/>
<keyword evidence="2" id="KW-1185">Reference proteome</keyword>
<gene>
    <name evidence="1" type="ORF">MRB53_034842</name>
</gene>
<sequence>MEFVLEVLDGQWKNLVECNGLQAGLHTVHEFAFGYGDRHVCFVIDTHSGCGSDYGWLMMRYCTPAKWLHLDLPNI</sequence>
<reference evidence="1 2" key="1">
    <citation type="journal article" date="2022" name="Hortic Res">
        <title>A haplotype resolved chromosomal level avocado genome allows analysis of novel avocado genes.</title>
        <authorList>
            <person name="Nath O."/>
            <person name="Fletcher S.J."/>
            <person name="Hayward A."/>
            <person name="Shaw L.M."/>
            <person name="Masouleh A.K."/>
            <person name="Furtado A."/>
            <person name="Henry R.J."/>
            <person name="Mitter N."/>
        </authorList>
    </citation>
    <scope>NUCLEOTIDE SEQUENCE [LARGE SCALE GENOMIC DNA]</scope>
    <source>
        <strain evidence="2">cv. Hass</strain>
    </source>
</reference>
<protein>
    <submittedName>
        <fullName evidence="1">Uncharacterized protein</fullName>
    </submittedName>
</protein>
<dbReference type="EMBL" id="CM056820">
    <property type="protein sequence ID" value="KAJ8615470.1"/>
    <property type="molecule type" value="Genomic_DNA"/>
</dbReference>